<dbReference type="HOGENOM" id="CLU_1265650_0_0_0"/>
<accession>A0A059Y2Z8</accession>
<evidence type="ECO:0000256" key="1">
    <source>
        <dbReference type="SAM" id="MobiDB-lite"/>
    </source>
</evidence>
<organism evidence="2 3">
    <name type="scientific">Leptospirillum ferriphilum YSK</name>
    <dbReference type="NCBI Taxonomy" id="1441628"/>
    <lineage>
        <taxon>Bacteria</taxon>
        <taxon>Pseudomonadati</taxon>
        <taxon>Nitrospirota</taxon>
        <taxon>Nitrospiria</taxon>
        <taxon>Nitrospirales</taxon>
        <taxon>Nitrospiraceae</taxon>
        <taxon>Leptospirillum</taxon>
    </lineage>
</organism>
<dbReference type="KEGG" id="lfp:Y981_11135"/>
<feature type="region of interest" description="Disordered" evidence="1">
    <location>
        <begin position="191"/>
        <end position="218"/>
    </location>
</feature>
<keyword evidence="3" id="KW-1185">Reference proteome</keyword>
<name>A0A059Y2Z8_9BACT</name>
<evidence type="ECO:0000313" key="2">
    <source>
        <dbReference type="EMBL" id="AIA31961.1"/>
    </source>
</evidence>
<sequence>MFPSEWKRESASSDYFMRPFEPVGEEDLAKGSPVEKPDWRDFLHIPFEPELIDRTPSVLLLPVDPYRIWAGMVRPPVRPDSPHYVLRILDVTSSRQRGDRSQNPRADYSFELDPGDSSSWFIPLWSSGRSLYALLGFFQDSQFVSIARSNEIRTPAGRIRGGRGRFLHVSQNAAVPRKQIPFPGQTGFFDDRPYKGYFNPSSPSSGSFPSSSPKKTSP</sequence>
<dbReference type="EMBL" id="CP007243">
    <property type="protein sequence ID" value="AIA31961.1"/>
    <property type="molecule type" value="Genomic_DNA"/>
</dbReference>
<dbReference type="Pfam" id="PF16258">
    <property type="entry name" value="DUF4912"/>
    <property type="match status" value="1"/>
</dbReference>
<dbReference type="RefSeq" id="WP_038506133.1">
    <property type="nucleotide sequence ID" value="NZ_CP007243.1"/>
</dbReference>
<dbReference type="InterPro" id="IPR032585">
    <property type="entry name" value="DUF4912"/>
</dbReference>
<reference evidence="2 3" key="2">
    <citation type="journal article" date="2015" name="Biomed. Res. Int.">
        <title>Effects of Arsenite Resistance on the Growth and Functional Gene Expression of Leptospirillum ferriphilum and Acidithiobacillus thiooxidans in Pure Culture and Coculture.</title>
        <authorList>
            <person name="Jiang H."/>
            <person name="Liang Y."/>
            <person name="Yin H."/>
            <person name="Xiao Y."/>
            <person name="Guo X."/>
            <person name="Xu Y."/>
            <person name="Hu Q."/>
            <person name="Liu H."/>
            <person name="Liu X."/>
        </authorList>
    </citation>
    <scope>NUCLEOTIDE SEQUENCE [LARGE SCALE GENOMIC DNA]</scope>
    <source>
        <strain evidence="2 3">YSK</strain>
    </source>
</reference>
<gene>
    <name evidence="2" type="ORF">Y981_11135</name>
</gene>
<dbReference type="OrthoDB" id="9816276at2"/>
<dbReference type="Proteomes" id="UP000027059">
    <property type="component" value="Chromosome"/>
</dbReference>
<evidence type="ECO:0000313" key="3">
    <source>
        <dbReference type="Proteomes" id="UP000027059"/>
    </source>
</evidence>
<protein>
    <recommendedName>
        <fullName evidence="4">DUF4912 domain-containing protein</fullName>
    </recommendedName>
</protein>
<reference evidence="3" key="1">
    <citation type="submission" date="2014-02" db="EMBL/GenBank/DDBJ databases">
        <title>Complete genome sequence and comparative genomic analysis of the nitrogen-fixing bacterium Leptospirillum ferriphilum YSK.</title>
        <authorList>
            <person name="Guo X."/>
            <person name="Yin H."/>
            <person name="Liang Y."/>
            <person name="Hu Q."/>
            <person name="Ma L."/>
            <person name="Xiao Y."/>
            <person name="Zhang X."/>
            <person name="Qiu G."/>
            <person name="Liu X."/>
        </authorList>
    </citation>
    <scope>NUCLEOTIDE SEQUENCE [LARGE SCALE GENOMIC DNA]</scope>
    <source>
        <strain evidence="3">YSK</strain>
    </source>
</reference>
<feature type="compositionally biased region" description="Low complexity" evidence="1">
    <location>
        <begin position="200"/>
        <end position="218"/>
    </location>
</feature>
<dbReference type="AlphaFoldDB" id="A0A059Y2Z8"/>
<evidence type="ECO:0008006" key="4">
    <source>
        <dbReference type="Google" id="ProtNLM"/>
    </source>
</evidence>
<proteinExistence type="predicted"/>